<evidence type="ECO:0000313" key="1">
    <source>
        <dbReference type="EMBL" id="KAJ1929414.1"/>
    </source>
</evidence>
<keyword evidence="2" id="KW-1185">Reference proteome</keyword>
<gene>
    <name evidence="1" type="ORF">FBU59_007048</name>
</gene>
<protein>
    <submittedName>
        <fullName evidence="1">Uncharacterized protein</fullName>
    </submittedName>
</protein>
<reference evidence="1" key="1">
    <citation type="submission" date="2022-07" db="EMBL/GenBank/DDBJ databases">
        <title>Phylogenomic reconstructions and comparative analyses of Kickxellomycotina fungi.</title>
        <authorList>
            <person name="Reynolds N.K."/>
            <person name="Stajich J.E."/>
            <person name="Barry K."/>
            <person name="Grigoriev I.V."/>
            <person name="Crous P."/>
            <person name="Smith M.E."/>
        </authorList>
    </citation>
    <scope>NUCLEOTIDE SEQUENCE</scope>
    <source>
        <strain evidence="1">NRRL 5244</strain>
    </source>
</reference>
<dbReference type="EMBL" id="JANBPW010006518">
    <property type="protein sequence ID" value="KAJ1929414.1"/>
    <property type="molecule type" value="Genomic_DNA"/>
</dbReference>
<accession>A0ACC1IYF8</accession>
<sequence>MPTRSALEDSLFIHEDSDLDGDDDDDVTGEESSDNESSADEDDEDVHTNSQMSERPEEPKSMTHAKPTDKTPAPRAEMVADLTVKTTAPVRHVRWNSTGTLLVSSGDDGVTRIWRMAINGTWRESAAISAEKGSATSN</sequence>
<dbReference type="Proteomes" id="UP001150603">
    <property type="component" value="Unassembled WGS sequence"/>
</dbReference>
<proteinExistence type="predicted"/>
<name>A0ACC1IYF8_9FUNG</name>
<evidence type="ECO:0000313" key="2">
    <source>
        <dbReference type="Proteomes" id="UP001150603"/>
    </source>
</evidence>
<organism evidence="1 2">
    <name type="scientific">Linderina macrospora</name>
    <dbReference type="NCBI Taxonomy" id="4868"/>
    <lineage>
        <taxon>Eukaryota</taxon>
        <taxon>Fungi</taxon>
        <taxon>Fungi incertae sedis</taxon>
        <taxon>Zoopagomycota</taxon>
        <taxon>Kickxellomycotina</taxon>
        <taxon>Kickxellomycetes</taxon>
        <taxon>Kickxellales</taxon>
        <taxon>Kickxellaceae</taxon>
        <taxon>Linderina</taxon>
    </lineage>
</organism>
<comment type="caution">
    <text evidence="1">The sequence shown here is derived from an EMBL/GenBank/DDBJ whole genome shotgun (WGS) entry which is preliminary data.</text>
</comment>